<accession>A0A250WT83</accession>
<dbReference type="SUPFAM" id="SSF47473">
    <property type="entry name" value="EF-hand"/>
    <property type="match status" value="1"/>
</dbReference>
<dbReference type="SMART" id="SM00054">
    <property type="entry name" value="EFh"/>
    <property type="match status" value="2"/>
</dbReference>
<dbReference type="STRING" id="1157962.A0A250WT83"/>
<organism evidence="3 4">
    <name type="scientific">Chlamydomonas eustigma</name>
    <dbReference type="NCBI Taxonomy" id="1157962"/>
    <lineage>
        <taxon>Eukaryota</taxon>
        <taxon>Viridiplantae</taxon>
        <taxon>Chlorophyta</taxon>
        <taxon>core chlorophytes</taxon>
        <taxon>Chlorophyceae</taxon>
        <taxon>CS clade</taxon>
        <taxon>Chlamydomonadales</taxon>
        <taxon>Chlamydomonadaceae</taxon>
        <taxon>Chlamydomonas</taxon>
    </lineage>
</organism>
<dbReference type="InterPro" id="IPR018247">
    <property type="entry name" value="EF_Hand_1_Ca_BS"/>
</dbReference>
<feature type="domain" description="EF-hand" evidence="2">
    <location>
        <begin position="188"/>
        <end position="223"/>
    </location>
</feature>
<evidence type="ECO:0000313" key="3">
    <source>
        <dbReference type="EMBL" id="GAX74033.1"/>
    </source>
</evidence>
<dbReference type="InterPro" id="IPR011992">
    <property type="entry name" value="EF-hand-dom_pair"/>
</dbReference>
<dbReference type="Proteomes" id="UP000232323">
    <property type="component" value="Unassembled WGS sequence"/>
</dbReference>
<evidence type="ECO:0000313" key="4">
    <source>
        <dbReference type="Proteomes" id="UP000232323"/>
    </source>
</evidence>
<evidence type="ECO:0000256" key="1">
    <source>
        <dbReference type="ARBA" id="ARBA00022837"/>
    </source>
</evidence>
<evidence type="ECO:0000259" key="2">
    <source>
        <dbReference type="PROSITE" id="PS50222"/>
    </source>
</evidence>
<proteinExistence type="predicted"/>
<feature type="domain" description="EF-hand" evidence="2">
    <location>
        <begin position="291"/>
        <end position="326"/>
    </location>
</feature>
<dbReference type="AlphaFoldDB" id="A0A250WT83"/>
<gene>
    <name evidence="3" type="ORF">CEUSTIGMA_g1483.t1</name>
</gene>
<dbReference type="GO" id="GO:0005509">
    <property type="term" value="F:calcium ion binding"/>
    <property type="evidence" value="ECO:0007669"/>
    <property type="project" value="InterPro"/>
</dbReference>
<dbReference type="Gene3D" id="1.10.238.10">
    <property type="entry name" value="EF-hand"/>
    <property type="match status" value="1"/>
</dbReference>
<dbReference type="InterPro" id="IPR002048">
    <property type="entry name" value="EF_hand_dom"/>
</dbReference>
<dbReference type="PROSITE" id="PS50222">
    <property type="entry name" value="EF_HAND_2"/>
    <property type="match status" value="2"/>
</dbReference>
<keyword evidence="1" id="KW-0106">Calcium</keyword>
<dbReference type="InterPro" id="IPR052603">
    <property type="entry name" value="EFCB6"/>
</dbReference>
<name>A0A250WT83_9CHLO</name>
<protein>
    <recommendedName>
        <fullName evidence="2">EF-hand domain-containing protein</fullName>
    </recommendedName>
</protein>
<comment type="caution">
    <text evidence="3">The sequence shown here is derived from an EMBL/GenBank/DDBJ whole genome shotgun (WGS) entry which is preliminary data.</text>
</comment>
<dbReference type="OrthoDB" id="26525at2759"/>
<keyword evidence="4" id="KW-1185">Reference proteome</keyword>
<sequence>MTSNMATFQETTTLPYTGREYKIPGYTGYIPGVQETFKKGPIPSQLECKEPDQNSFIYTRTEVAPKSQPARDPCNDPSNFLKAQPGNMWPALQASATQEPFRPPGSCISLGDLRVDVFRTSYYQDFKAPFDDHERLRSPNRNLDLIKTTSSLVDHYYSAYHRVGDKRLQKIISTMRERLEAKMGNCNNNGFKFRKLFQMFDKNKTGQVHYEDFRNMCETFGMQLDDDCLLALFYVYDPEGTGYLSYHDLTKQLMDPDCYALYVNDVDLSQAKADELIMTTQLKTVKGKFGHLVPDLLEMLKGFDKDGSGYLNKHDVTGACASLGLVLTTNEFAGLSSGCTDNTGKIHYPQFCSNLSA</sequence>
<dbReference type="PROSITE" id="PS00018">
    <property type="entry name" value="EF_HAND_1"/>
    <property type="match status" value="1"/>
</dbReference>
<dbReference type="PANTHER" id="PTHR20875">
    <property type="entry name" value="EF-HAND CALCIUM-BINDING DOMAIN-CONTAINING PROTEIN 6-RELATED"/>
    <property type="match status" value="1"/>
</dbReference>
<dbReference type="EMBL" id="BEGY01000005">
    <property type="protein sequence ID" value="GAX74033.1"/>
    <property type="molecule type" value="Genomic_DNA"/>
</dbReference>
<reference evidence="3 4" key="1">
    <citation type="submission" date="2017-08" db="EMBL/GenBank/DDBJ databases">
        <title>Acidophilic green algal genome provides insights into adaptation to an acidic environment.</title>
        <authorList>
            <person name="Hirooka S."/>
            <person name="Hirose Y."/>
            <person name="Kanesaki Y."/>
            <person name="Higuchi S."/>
            <person name="Fujiwara T."/>
            <person name="Onuma R."/>
            <person name="Era A."/>
            <person name="Ohbayashi R."/>
            <person name="Uzuka A."/>
            <person name="Nozaki H."/>
            <person name="Yoshikawa H."/>
            <person name="Miyagishima S.Y."/>
        </authorList>
    </citation>
    <scope>NUCLEOTIDE SEQUENCE [LARGE SCALE GENOMIC DNA]</scope>
    <source>
        <strain evidence="3 4">NIES-2499</strain>
    </source>
</reference>
<dbReference type="Pfam" id="PF13405">
    <property type="entry name" value="EF-hand_6"/>
    <property type="match status" value="1"/>
</dbReference>
<dbReference type="PANTHER" id="PTHR20875:SF0">
    <property type="entry name" value="GH12158P"/>
    <property type="match status" value="1"/>
</dbReference>